<dbReference type="InterPro" id="IPR010580">
    <property type="entry name" value="ER_stress-assoc"/>
</dbReference>
<dbReference type="Proteomes" id="UP000266272">
    <property type="component" value="Unassembled WGS sequence"/>
</dbReference>
<protein>
    <recommendedName>
        <fullName evidence="6">Stress-associated endoplasmic reticulum protein</fullName>
    </recommendedName>
</protein>
<keyword evidence="3 6" id="KW-0256">Endoplasmic reticulum</keyword>
<organism evidence="7 8">
    <name type="scientific">Trichoderma arundinaceum</name>
    <dbReference type="NCBI Taxonomy" id="490622"/>
    <lineage>
        <taxon>Eukaryota</taxon>
        <taxon>Fungi</taxon>
        <taxon>Dikarya</taxon>
        <taxon>Ascomycota</taxon>
        <taxon>Pezizomycotina</taxon>
        <taxon>Sordariomycetes</taxon>
        <taxon>Hypocreomycetidae</taxon>
        <taxon>Hypocreales</taxon>
        <taxon>Hypocreaceae</taxon>
        <taxon>Trichoderma</taxon>
    </lineage>
</organism>
<keyword evidence="5 6" id="KW-0472">Membrane</keyword>
<evidence type="ECO:0000313" key="8">
    <source>
        <dbReference type="Proteomes" id="UP000266272"/>
    </source>
</evidence>
<keyword evidence="2 6" id="KW-0812">Transmembrane</keyword>
<feature type="transmembrane region" description="Helical" evidence="6">
    <location>
        <begin position="176"/>
        <end position="195"/>
    </location>
</feature>
<comment type="subcellular location">
    <subcellularLocation>
        <location evidence="6">Membrane</location>
        <topology evidence="6">Single-pass membrane protein</topology>
    </subcellularLocation>
    <subcellularLocation>
        <location evidence="6">Endoplasmic reticulum membrane</location>
        <topology evidence="6">Single-pass membrane protein</topology>
    </subcellularLocation>
</comment>
<evidence type="ECO:0000256" key="5">
    <source>
        <dbReference type="ARBA" id="ARBA00023136"/>
    </source>
</evidence>
<dbReference type="OrthoDB" id="16679at2759"/>
<keyword evidence="8" id="KW-1185">Reference proteome</keyword>
<gene>
    <name evidence="7" type="ORF">TARUN_1309</name>
</gene>
<dbReference type="EMBL" id="PXOA01000081">
    <property type="protein sequence ID" value="RFU80892.1"/>
    <property type="molecule type" value="Genomic_DNA"/>
</dbReference>
<evidence type="ECO:0000256" key="3">
    <source>
        <dbReference type="ARBA" id="ARBA00022824"/>
    </source>
</evidence>
<dbReference type="AlphaFoldDB" id="A0A395NXP9"/>
<name>A0A395NXP9_TRIAR</name>
<evidence type="ECO:0000313" key="7">
    <source>
        <dbReference type="EMBL" id="RFU80892.1"/>
    </source>
</evidence>
<accession>A0A395NXP9</accession>
<reference evidence="7 8" key="1">
    <citation type="journal article" date="2018" name="PLoS Pathog.">
        <title>Evolution of structural diversity of trichothecenes, a family of toxins produced by plant pathogenic and entomopathogenic fungi.</title>
        <authorList>
            <person name="Proctor R.H."/>
            <person name="McCormick S.P."/>
            <person name="Kim H.S."/>
            <person name="Cardoza R.E."/>
            <person name="Stanley A.M."/>
            <person name="Lindo L."/>
            <person name="Kelly A."/>
            <person name="Brown D.W."/>
            <person name="Lee T."/>
            <person name="Vaughan M.M."/>
            <person name="Alexander N.J."/>
            <person name="Busman M."/>
            <person name="Gutierrez S."/>
        </authorList>
    </citation>
    <scope>NUCLEOTIDE SEQUENCE [LARGE SCALE GENOMIC DNA]</scope>
    <source>
        <strain evidence="7 8">IBT 40837</strain>
    </source>
</reference>
<comment type="similarity">
    <text evidence="1 6">Belongs to the RAMP4 family.</text>
</comment>
<comment type="caution">
    <text evidence="7">The sequence shown here is derived from an EMBL/GenBank/DDBJ whole genome shotgun (WGS) entry which is preliminary data.</text>
</comment>
<evidence type="ECO:0000256" key="1">
    <source>
        <dbReference type="ARBA" id="ARBA00005500"/>
    </source>
</evidence>
<dbReference type="GO" id="GO:0005789">
    <property type="term" value="C:endoplasmic reticulum membrane"/>
    <property type="evidence" value="ECO:0007669"/>
    <property type="project" value="UniProtKB-SubCell"/>
</dbReference>
<keyword evidence="4 6" id="KW-1133">Transmembrane helix</keyword>
<dbReference type="Pfam" id="PF06624">
    <property type="entry name" value="RAMP4"/>
    <property type="match status" value="1"/>
</dbReference>
<proteinExistence type="inferred from homology"/>
<sequence>MAASLTISLCASLIRFELRPGPIRDLFLVTNRAAGTVMRGTMMELEDLWRNNLSAEEGFIVGFASVYALFQVRYGALRDLAVSNAWICCFCRSLALGRMLAFGRSSLFRQSRKYAFLASITGYWQQQIGCPPGPISQAQTLEQRRRNAKFVKDQEARRGKSEDQIKKRVKEAPKSPISIVWLALLGFVVFGGLVFEVLSRFFL</sequence>
<evidence type="ECO:0000256" key="4">
    <source>
        <dbReference type="ARBA" id="ARBA00022989"/>
    </source>
</evidence>
<comment type="function">
    <text evidence="6">Interacts with target proteins during translocation into the lumen of the endoplasmic reticulum. Protects unfolded target proteins against degradation and facilitate correct glycosylation.</text>
</comment>
<evidence type="ECO:0000256" key="6">
    <source>
        <dbReference type="RuleBase" id="RU364120"/>
    </source>
</evidence>
<evidence type="ECO:0000256" key="2">
    <source>
        <dbReference type="ARBA" id="ARBA00022692"/>
    </source>
</evidence>